<dbReference type="CDD" id="cd00093">
    <property type="entry name" value="HTH_XRE"/>
    <property type="match status" value="1"/>
</dbReference>
<name>A0ABW1L614_9BACL</name>
<keyword evidence="3" id="KW-1185">Reference proteome</keyword>
<dbReference type="PROSITE" id="PS50943">
    <property type="entry name" value="HTH_CROC1"/>
    <property type="match status" value="1"/>
</dbReference>
<gene>
    <name evidence="2" type="ORF">ACFPYN_08050</name>
</gene>
<dbReference type="Proteomes" id="UP001596170">
    <property type="component" value="Unassembled WGS sequence"/>
</dbReference>
<proteinExistence type="predicted"/>
<dbReference type="InterPro" id="IPR001387">
    <property type="entry name" value="Cro/C1-type_HTH"/>
</dbReference>
<dbReference type="SMART" id="SM00530">
    <property type="entry name" value="HTH_XRE"/>
    <property type="match status" value="1"/>
</dbReference>
<evidence type="ECO:0000259" key="1">
    <source>
        <dbReference type="PROSITE" id="PS50943"/>
    </source>
</evidence>
<dbReference type="InterPro" id="IPR010982">
    <property type="entry name" value="Lambda_DNA-bd_dom_sf"/>
</dbReference>
<dbReference type="Pfam" id="PF01381">
    <property type="entry name" value="HTH_3"/>
    <property type="match status" value="1"/>
</dbReference>
<evidence type="ECO:0000313" key="3">
    <source>
        <dbReference type="Proteomes" id="UP001596170"/>
    </source>
</evidence>
<accession>A0ABW1L614</accession>
<sequence>MNNIGLLIKMSRIQQNMKQVSLAKGICSTSYLSKIENNQTIPSEDVLQLLLERLELDYEDLSTEQELKFLSELYLLYKEAIIERNKSEVVEKLTTYNKKNFLFVDESNFFTYNLYLFRLYLITETDIDTVKHLMNALEQMQEKFDDRQNFLFNTNAGLLFYLDQQYKDSLNHLEISLELINKFHLDEWEIADFYNALSISYLSNNHLLNTIEYSTKALNFYKDNLIFKRAIDCYIVKGIAQASTAKYKSAEESYLFAKKLSTDFNYKQYEGIITQNLGYLYSQQNNHLKAIEYYIVSLNSPNNTEGYLLTIFSIIKEYSKQKNITKINEWCNKGFELLKLNSSEKNNSYYYHFHIYSVMHNNDLKNESLFKSTINYFESSMDFRYANKYAIKLADLYIYHRKYKNSSLMYQKALEYQFSQKSITYLEEL</sequence>
<dbReference type="InterPro" id="IPR011990">
    <property type="entry name" value="TPR-like_helical_dom_sf"/>
</dbReference>
<dbReference type="Gene3D" id="1.10.260.40">
    <property type="entry name" value="lambda repressor-like DNA-binding domains"/>
    <property type="match status" value="1"/>
</dbReference>
<comment type="caution">
    <text evidence="2">The sequence shown here is derived from an EMBL/GenBank/DDBJ whole genome shotgun (WGS) entry which is preliminary data.</text>
</comment>
<dbReference type="Gene3D" id="1.25.40.10">
    <property type="entry name" value="Tetratricopeptide repeat domain"/>
    <property type="match status" value="1"/>
</dbReference>
<reference evidence="3" key="1">
    <citation type="journal article" date="2019" name="Int. J. Syst. Evol. Microbiol.">
        <title>The Global Catalogue of Microorganisms (GCM) 10K type strain sequencing project: providing services to taxonomists for standard genome sequencing and annotation.</title>
        <authorList>
            <consortium name="The Broad Institute Genomics Platform"/>
            <consortium name="The Broad Institute Genome Sequencing Center for Infectious Disease"/>
            <person name="Wu L."/>
            <person name="Ma J."/>
        </authorList>
    </citation>
    <scope>NUCLEOTIDE SEQUENCE [LARGE SCALE GENOMIC DNA]</scope>
    <source>
        <strain evidence="3">CCUG 54527</strain>
    </source>
</reference>
<dbReference type="SUPFAM" id="SSF47413">
    <property type="entry name" value="lambda repressor-like DNA-binding domains"/>
    <property type="match status" value="1"/>
</dbReference>
<organism evidence="2 3">
    <name type="scientific">Paenisporosarcina macmurdoensis</name>
    <dbReference type="NCBI Taxonomy" id="212659"/>
    <lineage>
        <taxon>Bacteria</taxon>
        <taxon>Bacillati</taxon>
        <taxon>Bacillota</taxon>
        <taxon>Bacilli</taxon>
        <taxon>Bacillales</taxon>
        <taxon>Caryophanaceae</taxon>
        <taxon>Paenisporosarcina</taxon>
    </lineage>
</organism>
<dbReference type="EMBL" id="JBHSRI010000009">
    <property type="protein sequence ID" value="MFC6039373.1"/>
    <property type="molecule type" value="Genomic_DNA"/>
</dbReference>
<evidence type="ECO:0000313" key="2">
    <source>
        <dbReference type="EMBL" id="MFC6039373.1"/>
    </source>
</evidence>
<protein>
    <submittedName>
        <fullName evidence="2">Helix-turn-helix domain-containing protein</fullName>
    </submittedName>
</protein>
<feature type="domain" description="HTH cro/C1-type" evidence="1">
    <location>
        <begin position="8"/>
        <end position="61"/>
    </location>
</feature>
<dbReference type="RefSeq" id="WP_377733449.1">
    <property type="nucleotide sequence ID" value="NZ_JBHSRI010000009.1"/>
</dbReference>
<dbReference type="SUPFAM" id="SSF48452">
    <property type="entry name" value="TPR-like"/>
    <property type="match status" value="1"/>
</dbReference>